<feature type="region of interest" description="Disordered" evidence="7">
    <location>
        <begin position="342"/>
        <end position="381"/>
    </location>
</feature>
<dbReference type="CDD" id="cd15830">
    <property type="entry name" value="BamD"/>
    <property type="match status" value="1"/>
</dbReference>
<evidence type="ECO:0000256" key="5">
    <source>
        <dbReference type="ARBA" id="ARBA00023288"/>
    </source>
</evidence>
<dbReference type="SUPFAM" id="SSF48452">
    <property type="entry name" value="TPR-like"/>
    <property type="match status" value="2"/>
</dbReference>
<dbReference type="Gene3D" id="1.25.40.10">
    <property type="entry name" value="Tetratricopeptide repeat domain"/>
    <property type="match status" value="1"/>
</dbReference>
<dbReference type="InterPro" id="IPR011990">
    <property type="entry name" value="TPR-like_helical_dom_sf"/>
</dbReference>
<dbReference type="RefSeq" id="WP_097078982.1">
    <property type="nucleotide sequence ID" value="NZ_BAABHT010000009.1"/>
</dbReference>
<gene>
    <name evidence="6" type="primary">bamD</name>
    <name evidence="9" type="ORF">SAMN05421731_10496</name>
</gene>
<evidence type="ECO:0000259" key="8">
    <source>
        <dbReference type="Pfam" id="PF13525"/>
    </source>
</evidence>
<evidence type="ECO:0000256" key="1">
    <source>
        <dbReference type="ARBA" id="ARBA00022729"/>
    </source>
</evidence>
<feature type="domain" description="Outer membrane lipoprotein BamD-like" evidence="8">
    <location>
        <begin position="37"/>
        <end position="242"/>
    </location>
</feature>
<dbReference type="EMBL" id="OANT01000004">
    <property type="protein sequence ID" value="SNX44740.1"/>
    <property type="molecule type" value="Genomic_DNA"/>
</dbReference>
<comment type="function">
    <text evidence="6">Part of the outer membrane protein assembly complex, which is involved in assembly and insertion of beta-barrel proteins into the outer membrane.</text>
</comment>
<comment type="subcellular location">
    <subcellularLocation>
        <location evidence="6">Cell outer membrane</location>
        <topology evidence="6">Lipid-anchor</topology>
    </subcellularLocation>
</comment>
<keyword evidence="3 6" id="KW-0564">Palmitate</keyword>
<keyword evidence="2 6" id="KW-0472">Membrane</keyword>
<dbReference type="PROSITE" id="PS51257">
    <property type="entry name" value="PROKAR_LIPOPROTEIN"/>
    <property type="match status" value="1"/>
</dbReference>
<keyword evidence="5 6" id="KW-0449">Lipoprotein</keyword>
<comment type="similarity">
    <text evidence="6">Belongs to the BamD family.</text>
</comment>
<dbReference type="NCBIfam" id="TIGR03302">
    <property type="entry name" value="OM_YfiO"/>
    <property type="match status" value="1"/>
</dbReference>
<dbReference type="HAMAP" id="MF_00922">
    <property type="entry name" value="OM_assembly_BamD"/>
    <property type="match status" value="1"/>
</dbReference>
<comment type="subunit">
    <text evidence="6">Part of the Bam complex.</text>
</comment>
<protein>
    <recommendedName>
        <fullName evidence="6">Outer membrane protein assembly factor BamD</fullName>
    </recommendedName>
</protein>
<evidence type="ECO:0000256" key="6">
    <source>
        <dbReference type="HAMAP-Rule" id="MF_00922"/>
    </source>
</evidence>
<dbReference type="PANTHER" id="PTHR37423:SF1">
    <property type="entry name" value="OUTER MEMBRANE PROTEIN ASSEMBLY FACTOR BAMD"/>
    <property type="match status" value="1"/>
</dbReference>
<reference evidence="10" key="1">
    <citation type="submission" date="2016-09" db="EMBL/GenBank/DDBJ databases">
        <authorList>
            <person name="Varghese N."/>
            <person name="Submissions S."/>
        </authorList>
    </citation>
    <scope>NUCLEOTIDE SEQUENCE [LARGE SCALE GENOMIC DNA]</scope>
    <source>
        <strain evidence="10">ANC 4466</strain>
    </source>
</reference>
<dbReference type="AlphaFoldDB" id="A0A240E9Z9"/>
<evidence type="ECO:0000313" key="10">
    <source>
        <dbReference type="Proteomes" id="UP000219042"/>
    </source>
</evidence>
<keyword evidence="1 6" id="KW-0732">Signal</keyword>
<dbReference type="Pfam" id="PF13525">
    <property type="entry name" value="YfiO"/>
    <property type="match status" value="1"/>
</dbReference>
<sequence>MSLPRFNILVLSLSIGIASVMVGCSSNPKKVTDAGPQSSEQAYYQNAVKALDKGQYSEASKQLEALDTYFPTGQYTQQAQLDLMYTRFKQADYPGAIALAERFIRLNPQHPQVDYAYYLRGVSNMEQNYDGLLRYTSLKQAHRDTSYLKVAYQNFADFIRRFPSSKYAVDAAERMKFIGGELSESEMNIARYNLQRKAWVAAIQRARWVLEYYPQAPQTPEAIATLAYAYDQLGDKQSAQQYTELLKANYPQLLKRNGEVDLRAARNQGSLLNKLTLGILGRSSDHAVVKDGEIVVNNEDTTQKSWLNRLSFGLLDGQDNETDHTGQATENSDVVTLTAPTAPQIDNEESTTPPQKLSNIIEERKPRINLALPDNSSPQDN</sequence>
<dbReference type="InterPro" id="IPR017689">
    <property type="entry name" value="BamD"/>
</dbReference>
<name>A0A240E9Z9_9GAMM</name>
<dbReference type="GO" id="GO:0051205">
    <property type="term" value="P:protein insertion into membrane"/>
    <property type="evidence" value="ECO:0007669"/>
    <property type="project" value="UniProtKB-UniRule"/>
</dbReference>
<proteinExistence type="inferred from homology"/>
<evidence type="ECO:0000256" key="4">
    <source>
        <dbReference type="ARBA" id="ARBA00023237"/>
    </source>
</evidence>
<evidence type="ECO:0000256" key="3">
    <source>
        <dbReference type="ARBA" id="ARBA00023139"/>
    </source>
</evidence>
<evidence type="ECO:0000256" key="2">
    <source>
        <dbReference type="ARBA" id="ARBA00023136"/>
    </source>
</evidence>
<dbReference type="InterPro" id="IPR039565">
    <property type="entry name" value="BamD-like"/>
</dbReference>
<dbReference type="PANTHER" id="PTHR37423">
    <property type="entry name" value="SOLUBLE LYTIC MUREIN TRANSGLYCOSYLASE-RELATED"/>
    <property type="match status" value="1"/>
</dbReference>
<dbReference type="OrthoDB" id="9779191at2"/>
<dbReference type="GO" id="GO:0043165">
    <property type="term" value="P:Gram-negative-bacterium-type cell outer membrane assembly"/>
    <property type="evidence" value="ECO:0007669"/>
    <property type="project" value="UniProtKB-UniRule"/>
</dbReference>
<organism evidence="9 10">
    <name type="scientific">Acinetobacter puyangensis</name>
    <dbReference type="NCBI Taxonomy" id="1096779"/>
    <lineage>
        <taxon>Bacteria</taxon>
        <taxon>Pseudomonadati</taxon>
        <taxon>Pseudomonadota</taxon>
        <taxon>Gammaproteobacteria</taxon>
        <taxon>Moraxellales</taxon>
        <taxon>Moraxellaceae</taxon>
        <taxon>Acinetobacter</taxon>
    </lineage>
</organism>
<dbReference type="GO" id="GO:1990063">
    <property type="term" value="C:Bam protein complex"/>
    <property type="evidence" value="ECO:0007669"/>
    <property type="project" value="TreeGrafter"/>
</dbReference>
<dbReference type="Proteomes" id="UP000219042">
    <property type="component" value="Unassembled WGS sequence"/>
</dbReference>
<accession>A0A240E9Z9</accession>
<evidence type="ECO:0000256" key="7">
    <source>
        <dbReference type="SAM" id="MobiDB-lite"/>
    </source>
</evidence>
<evidence type="ECO:0000313" key="9">
    <source>
        <dbReference type="EMBL" id="SNX44740.1"/>
    </source>
</evidence>
<keyword evidence="10" id="KW-1185">Reference proteome</keyword>
<keyword evidence="4 6" id="KW-0998">Cell outer membrane</keyword>